<dbReference type="SMART" id="SM00710">
    <property type="entry name" value="PbH1"/>
    <property type="match status" value="6"/>
</dbReference>
<accession>A0A6I1FKA7</accession>
<organism evidence="2 3">
    <name type="scientific">Bacillus aerolatus</name>
    <dbReference type="NCBI Taxonomy" id="2653354"/>
    <lineage>
        <taxon>Bacteria</taxon>
        <taxon>Bacillati</taxon>
        <taxon>Bacillota</taxon>
        <taxon>Bacilli</taxon>
        <taxon>Bacillales</taxon>
        <taxon>Bacillaceae</taxon>
        <taxon>Bacillus</taxon>
    </lineage>
</organism>
<dbReference type="InterPro" id="IPR006626">
    <property type="entry name" value="PbH1"/>
</dbReference>
<dbReference type="GO" id="GO:0016829">
    <property type="term" value="F:lyase activity"/>
    <property type="evidence" value="ECO:0007669"/>
    <property type="project" value="UniProtKB-KW"/>
</dbReference>
<sequence>MIHLSKRHHPEENDQLISQFFHRNASIKEAVQETHTMFAECKDLYCAPSVKQREQSSLWQKLTSFLIGLILPAERSKQTDSSETWTDEQGSIYPVWKKILDKEYLSLQKQTARKVNVEQFGAVGDGVTDCTEAFRRAIGKGKVNVYVPEGIYLVKEIKLPSFTSITGEGKDRTVLKLHDKTPKAGWLITNADHKKGNHHLYVEKMTLDWNVERLGDVPRTSTGGNRSSCLTYANVTYGWVKDVQAINPGLHCFDVSSTKYSYSGDGYRARGGSKYIWLDRLNGYGFGDDGITTHHSDFIFISHSHMCDPSGKAHKEGFSNSNGIEVDDGSRNVWLFNNSTARCFGGVEIKAHHNSSAAANVHIIGHLSVNDNRSFNFRHIGHHSASDAESLTAYNITAARIVSLAPIRTDLYRDSHPRALVVSAYKNVVVNHFAVIGDREYDYEKQPVIAIQYRARNVHLNHIQMKHFNKAGVDIKVFGGEQKADDVHIKNVVIEHSAKRGILIGAGIEKASVQHVQATGQGGTCGCQSDTPQAVLGDIVAKGYKVPFSGGAQKTT</sequence>
<comment type="caution">
    <text evidence="2">The sequence shown here is derived from an EMBL/GenBank/DDBJ whole genome shotgun (WGS) entry which is preliminary data.</text>
</comment>
<dbReference type="InterPro" id="IPR011050">
    <property type="entry name" value="Pectin_lyase_fold/virulence"/>
</dbReference>
<evidence type="ECO:0000313" key="3">
    <source>
        <dbReference type="Proteomes" id="UP000429595"/>
    </source>
</evidence>
<dbReference type="AlphaFoldDB" id="A0A6I1FKA7"/>
<dbReference type="Pfam" id="PF12708">
    <property type="entry name" value="Pect-lyase_RHGA_epim"/>
    <property type="match status" value="1"/>
</dbReference>
<evidence type="ECO:0000313" key="2">
    <source>
        <dbReference type="EMBL" id="KAB7709149.1"/>
    </source>
</evidence>
<dbReference type="Gene3D" id="2.160.20.10">
    <property type="entry name" value="Single-stranded right-handed beta-helix, Pectin lyase-like"/>
    <property type="match status" value="1"/>
</dbReference>
<feature type="domain" description="Rhamnogalacturonase A/B/Epimerase-like pectate lyase" evidence="1">
    <location>
        <begin position="115"/>
        <end position="215"/>
    </location>
</feature>
<name>A0A6I1FKA7_9BACI</name>
<dbReference type="InterPro" id="IPR024535">
    <property type="entry name" value="RHGA/B-epi-like_pectate_lyase"/>
</dbReference>
<dbReference type="SUPFAM" id="SSF51126">
    <property type="entry name" value="Pectin lyase-like"/>
    <property type="match status" value="1"/>
</dbReference>
<keyword evidence="3" id="KW-1185">Reference proteome</keyword>
<gene>
    <name evidence="2" type="ORF">F9802_03310</name>
</gene>
<reference evidence="2 3" key="1">
    <citation type="submission" date="2019-10" db="EMBL/GenBank/DDBJ databases">
        <title>Bacillus aerolatum sp. nov., isolated from bioaerosol of sport playgrounds.</title>
        <authorList>
            <person name="Chen P."/>
            <person name="Zhang G."/>
        </authorList>
    </citation>
    <scope>NUCLEOTIDE SEQUENCE [LARGE SCALE GENOMIC DNA]</scope>
    <source>
        <strain evidence="2 3">CX253</strain>
    </source>
</reference>
<dbReference type="RefSeq" id="WP_152149676.1">
    <property type="nucleotide sequence ID" value="NZ_WEIO01000001.1"/>
</dbReference>
<protein>
    <submittedName>
        <fullName evidence="2">Pectate lyase</fullName>
    </submittedName>
</protein>
<dbReference type="InterPro" id="IPR012334">
    <property type="entry name" value="Pectin_lyas_fold"/>
</dbReference>
<keyword evidence="2" id="KW-0456">Lyase</keyword>
<dbReference type="EMBL" id="WEIO01000001">
    <property type="protein sequence ID" value="KAB7709149.1"/>
    <property type="molecule type" value="Genomic_DNA"/>
</dbReference>
<dbReference type="Proteomes" id="UP000429595">
    <property type="component" value="Unassembled WGS sequence"/>
</dbReference>
<proteinExistence type="predicted"/>
<evidence type="ECO:0000259" key="1">
    <source>
        <dbReference type="Pfam" id="PF12708"/>
    </source>
</evidence>